<proteinExistence type="predicted"/>
<dbReference type="InterPro" id="IPR019253">
    <property type="entry name" value="DUF2244_TM"/>
</dbReference>
<dbReference type="Pfam" id="PF10003">
    <property type="entry name" value="DUF2244"/>
    <property type="match status" value="1"/>
</dbReference>
<evidence type="ECO:0000313" key="3">
    <source>
        <dbReference type="Proteomes" id="UP000319384"/>
    </source>
</evidence>
<reference evidence="2 3" key="1">
    <citation type="submission" date="2019-02" db="EMBL/GenBank/DDBJ databases">
        <title>Prokaryotic population dynamics and viral predation in marine succession experiment using metagenomics: the confinement effect.</title>
        <authorList>
            <person name="Haro-Moreno J.M."/>
            <person name="Rodriguez-Valera F."/>
            <person name="Lopez-Perez M."/>
        </authorList>
    </citation>
    <scope>NUCLEOTIDE SEQUENCE [LARGE SCALE GENOMIC DNA]</scope>
    <source>
        <strain evidence="2">MED-G162</strain>
    </source>
</reference>
<keyword evidence="1" id="KW-1133">Transmembrane helix</keyword>
<name>A0A520N1N0_9GAMM</name>
<evidence type="ECO:0000313" key="2">
    <source>
        <dbReference type="EMBL" id="RZO27389.1"/>
    </source>
</evidence>
<keyword evidence="1" id="KW-0812">Transmembrane</keyword>
<accession>A0A520N1N0</accession>
<dbReference type="EMBL" id="SHBH01000003">
    <property type="protein sequence ID" value="RZO27389.1"/>
    <property type="molecule type" value="Genomic_DNA"/>
</dbReference>
<evidence type="ECO:0000256" key="1">
    <source>
        <dbReference type="SAM" id="Phobius"/>
    </source>
</evidence>
<organism evidence="2 3">
    <name type="scientific">SAR86 cluster bacterium</name>
    <dbReference type="NCBI Taxonomy" id="2030880"/>
    <lineage>
        <taxon>Bacteria</taxon>
        <taxon>Pseudomonadati</taxon>
        <taxon>Pseudomonadota</taxon>
        <taxon>Gammaproteobacteria</taxon>
        <taxon>SAR86 cluster</taxon>
    </lineage>
</organism>
<dbReference type="AlphaFoldDB" id="A0A520N1N0"/>
<gene>
    <name evidence="2" type="ORF">EVA95_00630</name>
</gene>
<keyword evidence="1" id="KW-0472">Membrane</keyword>
<feature type="transmembrane region" description="Helical" evidence="1">
    <location>
        <begin position="25"/>
        <end position="47"/>
    </location>
</feature>
<protein>
    <submittedName>
        <fullName evidence="2">DUF2244 domain-containing protein</fullName>
    </submittedName>
</protein>
<dbReference type="Proteomes" id="UP000319384">
    <property type="component" value="Unassembled WGS sequence"/>
</dbReference>
<sequence>MVTVEKIDESDYLISLSPNSSLVGIYRIIFLSSITLICGGIAIIFYLMGASLILPFAGLELTILFIAFYLSFKWSSKVEKIYISQEIVKVEKGAKSAEYTWREFRTFTYFNVKKERDKTIRLSFRSKGNDIYIGEFLNEDDKKILKDEIKNIIERLNLKNF</sequence>
<feature type="transmembrane region" description="Helical" evidence="1">
    <location>
        <begin position="53"/>
        <end position="72"/>
    </location>
</feature>
<comment type="caution">
    <text evidence="2">The sequence shown here is derived from an EMBL/GenBank/DDBJ whole genome shotgun (WGS) entry which is preliminary data.</text>
</comment>